<dbReference type="RefSeq" id="XP_044545802.1">
    <property type="nucleotide sequence ID" value="XM_044698226.1"/>
</dbReference>
<keyword evidence="2" id="KW-1185">Reference proteome</keyword>
<dbReference type="AlphaFoldDB" id="A0AA88GK23"/>
<dbReference type="Proteomes" id="UP000816034">
    <property type="component" value="Unassembled WGS sequence"/>
</dbReference>
<reference evidence="1 2" key="1">
    <citation type="journal article" date="2018" name="BMC Genomics">
        <title>The genome of Naegleria lovaniensis, the basis for a comparative approach to unravel pathogenicity factors of the human pathogenic amoeba N. fowleri.</title>
        <authorList>
            <person name="Liechti N."/>
            <person name="Schurch N."/>
            <person name="Bruggmann R."/>
            <person name="Wittwer M."/>
        </authorList>
    </citation>
    <scope>NUCLEOTIDE SEQUENCE [LARGE SCALE GENOMIC DNA]</scope>
    <source>
        <strain evidence="1 2">ATCC 30569</strain>
    </source>
</reference>
<evidence type="ECO:0000313" key="2">
    <source>
        <dbReference type="Proteomes" id="UP000816034"/>
    </source>
</evidence>
<comment type="caution">
    <text evidence="1">The sequence shown here is derived from an EMBL/GenBank/DDBJ whole genome shotgun (WGS) entry which is preliminary data.</text>
</comment>
<proteinExistence type="predicted"/>
<name>A0AA88GK23_NAELO</name>
<sequence>MIRLFSQPGLDKFLPCLHIPGIGTRFQLFHSFLNNGQHDLSQLSPHQAFLLFAKYLGRIRTYRALALTNDEYNTIIQQDSIHPTGRLKTTKENVEQMVQQHGIWKICHARLYIGQRMVQYDPSLSLHDHPETATCIAKGYMDLPHRKIYLMELQIPLIEVLGYKVSDVSFTPQRRWFSFSKIWFDSFDEATERYALYEIPFLSKRLMNVRIFEDRNEIEKILQPFREMQEAKKTLSNDYALEEDDDIED</sequence>
<dbReference type="EMBL" id="PYSW02000032">
    <property type="protein sequence ID" value="KAG2378540.1"/>
    <property type="molecule type" value="Genomic_DNA"/>
</dbReference>
<dbReference type="GeneID" id="68100633"/>
<organism evidence="1 2">
    <name type="scientific">Naegleria lovaniensis</name>
    <name type="common">Amoeba</name>
    <dbReference type="NCBI Taxonomy" id="51637"/>
    <lineage>
        <taxon>Eukaryota</taxon>
        <taxon>Discoba</taxon>
        <taxon>Heterolobosea</taxon>
        <taxon>Tetramitia</taxon>
        <taxon>Eutetramitia</taxon>
        <taxon>Vahlkampfiidae</taxon>
        <taxon>Naegleria</taxon>
    </lineage>
</organism>
<evidence type="ECO:0000313" key="1">
    <source>
        <dbReference type="EMBL" id="KAG2378540.1"/>
    </source>
</evidence>
<protein>
    <submittedName>
        <fullName evidence="1">Uncharacterized protein</fullName>
    </submittedName>
</protein>
<accession>A0AA88GK23</accession>
<gene>
    <name evidence="1" type="ORF">C9374_008179</name>
</gene>